<name>A0ACB0ER82_RANTA</name>
<dbReference type="EMBL" id="OX596108">
    <property type="protein sequence ID" value="CAI9703024.1"/>
    <property type="molecule type" value="Genomic_DNA"/>
</dbReference>
<proteinExistence type="predicted"/>
<protein>
    <submittedName>
        <fullName evidence="1">Uncharacterized protein</fullName>
    </submittedName>
</protein>
<evidence type="ECO:0000313" key="2">
    <source>
        <dbReference type="Proteomes" id="UP001162501"/>
    </source>
</evidence>
<reference evidence="1" key="1">
    <citation type="submission" date="2023-05" db="EMBL/GenBank/DDBJ databases">
        <authorList>
            <consortium name="ELIXIR-Norway"/>
        </authorList>
    </citation>
    <scope>NUCLEOTIDE SEQUENCE</scope>
</reference>
<dbReference type="Proteomes" id="UP001162501">
    <property type="component" value="Chromosome 24"/>
</dbReference>
<sequence length="946" mass="102789">MSGRKRSFTFGAYGGVDKSFAPRRSAWRSDGQNQRFPQALDPPRVDSVPSQTASFHPKNTDLFEMIEKMQGSRMDEQRCSFPPPLKTEEDYIPYPSVHEVLGREGPFPLILLPQFGGYWIEGTNHEVTSIPETEPLQSPTTKVKLECNHTARLYRKHFLGKEHFNYYSLDTALGHLVFSLKYDVIGDQEHLRLLLRTKCRTYHDVIPISCLTEFPNVVQMAKLVCEDVNVDRFYPVLYPKASRLIVTFDEHVISNNFKFGVIYQKLGQTSEEELFSTNEESPAFVEFLEFLGQKVKLQDFKGFRGGLDVTHGQTGTESVYCNFRNKEIMFHVSTKLPYTEGDAQQLQRKRHIGNDIVAVVFQDENTPFVPDMIASNFLHAYVVVQAEGGGPDGPLYKVSVTARDDVPFFGPPLPDPAVFRKGPEFQEFLLTKLINAEYACYKAEKFAKLEERTRAALLETLYEELHIHSQSMMGLGGDEDKMENGGGGGGFFESFKRVIRSRSQSMDAMGLSNKKPHTVSTSHSGSFAPSNPDLAKAAGISLLIPGKSGSRFGRRGSAIGIGTVEESLIVPGKSPTRKKSGPFGSRRSSAIGIENIQEVQEKRESPPAGQKTPDSGHVSQEPKSENSSTQSSPEMPTTKNRAETAAQRAEVLKGFSRSSSSASSFASVVEEAEGLDADDTGLESVSSSGTPHKRDSFIYSTWLEDSISTTSGGSSPGPSRSPHPDAGKLGDPACPEIKIQLEASEQHTPQLVRAAARGLGGGGKDGLGAGPVESTPCPRDGDRLLGRGLRQGRRGTRQMLWQIQADGTSAPEASTSLGPTPPPALLLAHVRAVSAEWSRPALGAGKLLAPSPPPGLGGWLGQGETLESLQRCLCSPLSGSLMQEAPAAFLTACRLDCACEVGGHLRVRRPDDRALQPVVKPRLTSESLGPPGLARAGGGEGSAQGC</sequence>
<accession>A0ACB0ER82</accession>
<organism evidence="1 2">
    <name type="scientific">Rangifer tarandus platyrhynchus</name>
    <name type="common">Svalbard reindeer</name>
    <dbReference type="NCBI Taxonomy" id="3082113"/>
    <lineage>
        <taxon>Eukaryota</taxon>
        <taxon>Metazoa</taxon>
        <taxon>Chordata</taxon>
        <taxon>Craniata</taxon>
        <taxon>Vertebrata</taxon>
        <taxon>Euteleostomi</taxon>
        <taxon>Mammalia</taxon>
        <taxon>Eutheria</taxon>
        <taxon>Laurasiatheria</taxon>
        <taxon>Artiodactyla</taxon>
        <taxon>Ruminantia</taxon>
        <taxon>Pecora</taxon>
        <taxon>Cervidae</taxon>
        <taxon>Odocoileinae</taxon>
        <taxon>Rangifer</taxon>
    </lineage>
</organism>
<evidence type="ECO:0000313" key="1">
    <source>
        <dbReference type="EMBL" id="CAI9703024.1"/>
    </source>
</evidence>
<gene>
    <name evidence="1" type="ORF">MRATA1EN3_LOCUS14237</name>
</gene>